<evidence type="ECO:0000256" key="1">
    <source>
        <dbReference type="SAM" id="SignalP"/>
    </source>
</evidence>
<name>S3D851_GLAL2</name>
<gene>
    <name evidence="2" type="ORF">GLAREA_04982</name>
</gene>
<dbReference type="KEGG" id="glz:GLAREA_04982"/>
<feature type="signal peptide" evidence="1">
    <location>
        <begin position="1"/>
        <end position="24"/>
    </location>
</feature>
<feature type="chain" id="PRO_5004519617" evidence="1">
    <location>
        <begin position="25"/>
        <end position="75"/>
    </location>
</feature>
<dbReference type="GeneID" id="19464037"/>
<accession>S3D851</accession>
<dbReference type="RefSeq" id="XP_008085550.1">
    <property type="nucleotide sequence ID" value="XM_008087359.1"/>
</dbReference>
<evidence type="ECO:0000313" key="3">
    <source>
        <dbReference type="Proteomes" id="UP000016922"/>
    </source>
</evidence>
<dbReference type="AlphaFoldDB" id="S3D851"/>
<keyword evidence="3" id="KW-1185">Reference proteome</keyword>
<dbReference type="STRING" id="1116229.S3D851"/>
<dbReference type="EMBL" id="KE145369">
    <property type="protein sequence ID" value="EPE28191.1"/>
    <property type="molecule type" value="Genomic_DNA"/>
</dbReference>
<protein>
    <submittedName>
        <fullName evidence="2">Uncharacterized protein</fullName>
    </submittedName>
</protein>
<proteinExistence type="predicted"/>
<evidence type="ECO:0000313" key="2">
    <source>
        <dbReference type="EMBL" id="EPE28191.1"/>
    </source>
</evidence>
<keyword evidence="1" id="KW-0732">Signal</keyword>
<organism evidence="2 3">
    <name type="scientific">Glarea lozoyensis (strain ATCC 20868 / MF5171)</name>
    <dbReference type="NCBI Taxonomy" id="1116229"/>
    <lineage>
        <taxon>Eukaryota</taxon>
        <taxon>Fungi</taxon>
        <taxon>Dikarya</taxon>
        <taxon>Ascomycota</taxon>
        <taxon>Pezizomycotina</taxon>
        <taxon>Leotiomycetes</taxon>
        <taxon>Helotiales</taxon>
        <taxon>Helotiaceae</taxon>
        <taxon>Glarea</taxon>
    </lineage>
</organism>
<reference evidence="2 3" key="1">
    <citation type="journal article" date="2013" name="BMC Genomics">
        <title>Genomics-driven discovery of the pneumocandin biosynthetic gene cluster in the fungus Glarea lozoyensis.</title>
        <authorList>
            <person name="Chen L."/>
            <person name="Yue Q."/>
            <person name="Zhang X."/>
            <person name="Xiang M."/>
            <person name="Wang C."/>
            <person name="Li S."/>
            <person name="Che Y."/>
            <person name="Ortiz-Lopez F.J."/>
            <person name="Bills G.F."/>
            <person name="Liu X."/>
            <person name="An Z."/>
        </authorList>
    </citation>
    <scope>NUCLEOTIDE SEQUENCE [LARGE SCALE GENOMIC DNA]</scope>
    <source>
        <strain evidence="3">ATCC 20868 / MF5171</strain>
    </source>
</reference>
<dbReference type="HOGENOM" id="CLU_2671276_0_0_1"/>
<dbReference type="OrthoDB" id="4899673at2759"/>
<sequence length="75" mass="8191">MQYSFSFSQLVTLGLLVSVPLASAYPTATGSDIAARDLPVVARHHTEAQIAAKKNKNGRDVEAIEARHHTGKYHF</sequence>
<dbReference type="Proteomes" id="UP000016922">
    <property type="component" value="Unassembled WGS sequence"/>
</dbReference>